<dbReference type="InterPro" id="IPR011051">
    <property type="entry name" value="RmlC_Cupin_sf"/>
</dbReference>
<keyword evidence="4" id="KW-1185">Reference proteome</keyword>
<comment type="caution">
    <text evidence="3">The sequence shown here is derived from an EMBL/GenBank/DDBJ whole genome shotgun (WGS) entry which is preliminary data.</text>
</comment>
<accession>A0A5C8JH99</accession>
<name>A0A5C8JH99_9BACT</name>
<dbReference type="InterPro" id="IPR014710">
    <property type="entry name" value="RmlC-like_jellyroll"/>
</dbReference>
<dbReference type="InterPro" id="IPR013096">
    <property type="entry name" value="Cupin_2"/>
</dbReference>
<protein>
    <submittedName>
        <fullName evidence="3">Cupin domain-containing protein</fullName>
    </submittedName>
</protein>
<dbReference type="SUPFAM" id="SSF51182">
    <property type="entry name" value="RmlC-like cupins"/>
    <property type="match status" value="1"/>
</dbReference>
<dbReference type="PIRSF" id="PIRSF019307">
    <property type="entry name" value="UCP019307"/>
    <property type="match status" value="1"/>
</dbReference>
<feature type="domain" description="Cupin type-2" evidence="2">
    <location>
        <begin position="63"/>
        <end position="112"/>
    </location>
</feature>
<reference evidence="3 4" key="1">
    <citation type="submission" date="2019-08" db="EMBL/GenBank/DDBJ databases">
        <authorList>
            <person name="Shi S."/>
        </authorList>
    </citation>
    <scope>NUCLEOTIDE SEQUENCE [LARGE SCALE GENOMIC DNA]</scope>
    <source>
        <strain evidence="3 4">GY10130</strain>
    </source>
</reference>
<evidence type="ECO:0000256" key="1">
    <source>
        <dbReference type="SAM" id="MobiDB-lite"/>
    </source>
</evidence>
<proteinExistence type="predicted"/>
<dbReference type="Gene3D" id="2.60.120.10">
    <property type="entry name" value="Jelly Rolls"/>
    <property type="match status" value="1"/>
</dbReference>
<feature type="region of interest" description="Disordered" evidence="1">
    <location>
        <begin position="151"/>
        <end position="170"/>
    </location>
</feature>
<evidence type="ECO:0000259" key="2">
    <source>
        <dbReference type="Pfam" id="PF07883"/>
    </source>
</evidence>
<dbReference type="OrthoDB" id="9791759at2"/>
<organism evidence="3 4">
    <name type="scientific">Pontibacter qinzhouensis</name>
    <dbReference type="NCBI Taxonomy" id="2603253"/>
    <lineage>
        <taxon>Bacteria</taxon>
        <taxon>Pseudomonadati</taxon>
        <taxon>Bacteroidota</taxon>
        <taxon>Cytophagia</taxon>
        <taxon>Cytophagales</taxon>
        <taxon>Hymenobacteraceae</taxon>
        <taxon>Pontibacter</taxon>
    </lineage>
</organism>
<dbReference type="RefSeq" id="WP_147922486.1">
    <property type="nucleotide sequence ID" value="NZ_VRTY01000055.1"/>
</dbReference>
<dbReference type="AlphaFoldDB" id="A0A5C8JH99"/>
<dbReference type="PANTHER" id="PTHR36448:SF2">
    <property type="entry name" value="CUPIN TYPE-1 DOMAIN-CONTAINING PROTEIN"/>
    <property type="match status" value="1"/>
</dbReference>
<evidence type="ECO:0000313" key="3">
    <source>
        <dbReference type="EMBL" id="TXK37875.1"/>
    </source>
</evidence>
<dbReference type="InterPro" id="IPR014500">
    <property type="entry name" value="UCP019307_cupin"/>
</dbReference>
<dbReference type="CDD" id="cd02219">
    <property type="entry name" value="cupin_YjlB-like"/>
    <property type="match status" value="1"/>
</dbReference>
<sequence length="170" mass="18325">MKTTNVKPILLAPNQGIPNNAGLPLLLYQQVLQQQEDLVSAFKKAFAQNHWVGTWVNGVFDYHHYHSVAHEVLGVAAGTATLIFGGPGGEEIEVKAGDMVVLPAGTGHCRKHASADFKVVGAYPPGQQDYDICTATDNMAEKQKNIANVKLPSTDPVSGKEGPLCQHWLQ</sequence>
<evidence type="ECO:0000313" key="4">
    <source>
        <dbReference type="Proteomes" id="UP000321926"/>
    </source>
</evidence>
<dbReference type="Proteomes" id="UP000321926">
    <property type="component" value="Unassembled WGS sequence"/>
</dbReference>
<dbReference type="Pfam" id="PF07883">
    <property type="entry name" value="Cupin_2"/>
    <property type="match status" value="1"/>
</dbReference>
<dbReference type="PANTHER" id="PTHR36448">
    <property type="entry name" value="BLR7373 PROTEIN"/>
    <property type="match status" value="1"/>
</dbReference>
<gene>
    <name evidence="3" type="ORF">FVR03_14530</name>
</gene>
<dbReference type="EMBL" id="VRTY01000055">
    <property type="protein sequence ID" value="TXK37875.1"/>
    <property type="molecule type" value="Genomic_DNA"/>
</dbReference>
<dbReference type="InterPro" id="IPR047121">
    <property type="entry name" value="YjiB-like"/>
</dbReference>